<sequence length="190" mass="21350">MVEALTGYVKIHLLLPKSQGKLSGHQHGFDSFDSPLNLFAYSVLSKDYLRMDLSKPPLHIRKNGLCFSPQEKERSMLIVVSVRSMTISLWHIDDQQLTMNLQVTTYQLGAWIVMTVAIVLNSLRNLLGLAYGAEEGNVFLSYFGKIPGWTVSRKADSVMDRSIFAQKLTGVAALFLSRMCEPLRCEPLRA</sequence>
<keyword evidence="2" id="KW-1185">Reference proteome</keyword>
<evidence type="ECO:0000313" key="1">
    <source>
        <dbReference type="EMBL" id="KAK3775561.1"/>
    </source>
</evidence>
<dbReference type="AlphaFoldDB" id="A0AAE1DLW9"/>
<dbReference type="Proteomes" id="UP001283361">
    <property type="component" value="Unassembled WGS sequence"/>
</dbReference>
<proteinExistence type="predicted"/>
<organism evidence="1 2">
    <name type="scientific">Elysia crispata</name>
    <name type="common">lettuce slug</name>
    <dbReference type="NCBI Taxonomy" id="231223"/>
    <lineage>
        <taxon>Eukaryota</taxon>
        <taxon>Metazoa</taxon>
        <taxon>Spiralia</taxon>
        <taxon>Lophotrochozoa</taxon>
        <taxon>Mollusca</taxon>
        <taxon>Gastropoda</taxon>
        <taxon>Heterobranchia</taxon>
        <taxon>Euthyneura</taxon>
        <taxon>Panpulmonata</taxon>
        <taxon>Sacoglossa</taxon>
        <taxon>Placobranchoidea</taxon>
        <taxon>Plakobranchidae</taxon>
        <taxon>Elysia</taxon>
    </lineage>
</organism>
<name>A0AAE1DLW9_9GAST</name>
<dbReference type="EMBL" id="JAWDGP010003309">
    <property type="protein sequence ID" value="KAK3775561.1"/>
    <property type="molecule type" value="Genomic_DNA"/>
</dbReference>
<reference evidence="1" key="1">
    <citation type="journal article" date="2023" name="G3 (Bethesda)">
        <title>A reference genome for the long-term kleptoplast-retaining sea slug Elysia crispata morphotype clarki.</title>
        <authorList>
            <person name="Eastman K.E."/>
            <person name="Pendleton A.L."/>
            <person name="Shaikh M.A."/>
            <person name="Suttiyut T."/>
            <person name="Ogas R."/>
            <person name="Tomko P."/>
            <person name="Gavelis G."/>
            <person name="Widhalm J.R."/>
            <person name="Wisecaver J.H."/>
        </authorList>
    </citation>
    <scope>NUCLEOTIDE SEQUENCE</scope>
    <source>
        <strain evidence="1">ECLA1</strain>
    </source>
</reference>
<gene>
    <name evidence="1" type="ORF">RRG08_063659</name>
</gene>
<protein>
    <submittedName>
        <fullName evidence="1">Uncharacterized protein</fullName>
    </submittedName>
</protein>
<comment type="caution">
    <text evidence="1">The sequence shown here is derived from an EMBL/GenBank/DDBJ whole genome shotgun (WGS) entry which is preliminary data.</text>
</comment>
<evidence type="ECO:0000313" key="2">
    <source>
        <dbReference type="Proteomes" id="UP001283361"/>
    </source>
</evidence>
<accession>A0AAE1DLW9</accession>